<gene>
    <name evidence="3" type="ORF">NVS47_10075</name>
</gene>
<protein>
    <submittedName>
        <fullName evidence="3">Spore maturation protein</fullName>
    </submittedName>
</protein>
<feature type="transmembrane region" description="Helical" evidence="1">
    <location>
        <begin position="133"/>
        <end position="153"/>
    </location>
</feature>
<feature type="domain" description="Nucleoside transporter/FeoB GTPase Gate" evidence="2">
    <location>
        <begin position="43"/>
        <end position="151"/>
    </location>
</feature>
<reference evidence="3 4" key="1">
    <citation type="submission" date="2022-08" db="EMBL/GenBank/DDBJ databases">
        <title>Proteogenomics of the novel Dehalobacterium formicoaceticum strain EZ94 highlights a key role of methyltransferases during anaerobic dichloromethane degradation.</title>
        <authorList>
            <person name="Wasmund K."/>
        </authorList>
    </citation>
    <scope>NUCLEOTIDE SEQUENCE [LARGE SCALE GENOMIC DNA]</scope>
    <source>
        <strain evidence="3 4">EZ94</strain>
    </source>
</reference>
<accession>A0ABT1Y4Q1</accession>
<dbReference type="RefSeq" id="WP_089612626.1">
    <property type="nucleotide sequence ID" value="NZ_CP022121.1"/>
</dbReference>
<evidence type="ECO:0000313" key="3">
    <source>
        <dbReference type="EMBL" id="MCR6545852.1"/>
    </source>
</evidence>
<feature type="transmembrane region" description="Helical" evidence="1">
    <location>
        <begin position="165"/>
        <end position="187"/>
    </location>
</feature>
<evidence type="ECO:0000256" key="1">
    <source>
        <dbReference type="SAM" id="Phobius"/>
    </source>
</evidence>
<feature type="transmembrane region" description="Helical" evidence="1">
    <location>
        <begin position="88"/>
        <end position="112"/>
    </location>
</feature>
<keyword evidence="4" id="KW-1185">Reference proteome</keyword>
<feature type="transmembrane region" description="Helical" evidence="1">
    <location>
        <begin position="37"/>
        <end position="55"/>
    </location>
</feature>
<proteinExistence type="predicted"/>
<organism evidence="3 4">
    <name type="scientific">Dehalobacterium formicoaceticum</name>
    <dbReference type="NCBI Taxonomy" id="51515"/>
    <lineage>
        <taxon>Bacteria</taxon>
        <taxon>Bacillati</taxon>
        <taxon>Bacillota</taxon>
        <taxon>Clostridia</taxon>
        <taxon>Eubacteriales</taxon>
        <taxon>Peptococcaceae</taxon>
        <taxon>Dehalobacterium</taxon>
    </lineage>
</organism>
<sequence length="195" mass="20601">MVNLIWLVLLLSGIITAGLNGNIEVVTESAFQAAQTGVKISFEIIGVMTLWLGLLKLAEQSGLVQAISRLVRPVALLLFPSIPKDSPALGSIIMNLSANILGLGNAATPFGLKAMAQLQELNQNKNVASDAMITFLALNTSCITLIPAMVISLRVQEGSANPVEIVGTTIIATACATICAICADIILRKKYRNKT</sequence>
<dbReference type="EMBL" id="JANPWE010000004">
    <property type="protein sequence ID" value="MCR6545852.1"/>
    <property type="molecule type" value="Genomic_DNA"/>
</dbReference>
<dbReference type="Pfam" id="PF07670">
    <property type="entry name" value="Gate"/>
    <property type="match status" value="1"/>
</dbReference>
<comment type="caution">
    <text evidence="3">The sequence shown here is derived from an EMBL/GenBank/DDBJ whole genome shotgun (WGS) entry which is preliminary data.</text>
</comment>
<dbReference type="Proteomes" id="UP001524944">
    <property type="component" value="Unassembled WGS sequence"/>
</dbReference>
<name>A0ABT1Y4Q1_9FIRM</name>
<keyword evidence="1" id="KW-1133">Transmembrane helix</keyword>
<keyword evidence="1" id="KW-0472">Membrane</keyword>
<keyword evidence="1" id="KW-0812">Transmembrane</keyword>
<evidence type="ECO:0000259" key="2">
    <source>
        <dbReference type="Pfam" id="PF07670"/>
    </source>
</evidence>
<dbReference type="InterPro" id="IPR011642">
    <property type="entry name" value="Gate_dom"/>
</dbReference>
<evidence type="ECO:0000313" key="4">
    <source>
        <dbReference type="Proteomes" id="UP001524944"/>
    </source>
</evidence>